<dbReference type="PANTHER" id="PTHR19847:SF7">
    <property type="entry name" value="DDB1- AND CUL4-ASSOCIATED FACTOR 11"/>
    <property type="match status" value="1"/>
</dbReference>
<dbReference type="PROSITE" id="PS50082">
    <property type="entry name" value="WD_REPEATS_2"/>
    <property type="match status" value="2"/>
</dbReference>
<dbReference type="FunFam" id="2.130.10.10:FF:000557">
    <property type="entry name" value="WD repeat protein"/>
    <property type="match status" value="1"/>
</dbReference>
<proteinExistence type="predicted"/>
<dbReference type="InterPro" id="IPR036322">
    <property type="entry name" value="WD40_repeat_dom_sf"/>
</dbReference>
<feature type="repeat" description="WD" evidence="1">
    <location>
        <begin position="407"/>
        <end position="450"/>
    </location>
</feature>
<evidence type="ECO:0000313" key="3">
    <source>
        <dbReference type="EMBL" id="KZZ87697.1"/>
    </source>
</evidence>
<dbReference type="PROSITE" id="PS50294">
    <property type="entry name" value="WD_REPEATS_REGION"/>
    <property type="match status" value="2"/>
</dbReference>
<dbReference type="InterPro" id="IPR001680">
    <property type="entry name" value="WD40_rpt"/>
</dbReference>
<dbReference type="InterPro" id="IPR051859">
    <property type="entry name" value="DCAF"/>
</dbReference>
<dbReference type="PANTHER" id="PTHR19847">
    <property type="entry name" value="DDB1- AND CUL4-ASSOCIATED FACTOR 11"/>
    <property type="match status" value="1"/>
</dbReference>
<comment type="caution">
    <text evidence="3">The sequence shown here is derived from an EMBL/GenBank/DDBJ whole genome shotgun (WGS) entry which is preliminary data.</text>
</comment>
<protein>
    <submittedName>
        <fullName evidence="3">WD domain, G-beta repeat containing protein</fullName>
    </submittedName>
</protein>
<reference evidence="3 4" key="1">
    <citation type="journal article" date="2016" name="Genome Biol. Evol.">
        <title>Divergent and convergent evolution of fungal pathogenicity.</title>
        <authorList>
            <person name="Shang Y."/>
            <person name="Xiao G."/>
            <person name="Zheng P."/>
            <person name="Cen K."/>
            <person name="Zhan S."/>
            <person name="Wang C."/>
        </authorList>
    </citation>
    <scope>NUCLEOTIDE SEQUENCE [LARGE SCALE GENOMIC DNA]</scope>
    <source>
        <strain evidence="3 4">ARSEF 7405</strain>
    </source>
</reference>
<dbReference type="Pfam" id="PF00400">
    <property type="entry name" value="WD40"/>
    <property type="match status" value="4"/>
</dbReference>
<accession>A0A167VLC7</accession>
<feature type="compositionally biased region" description="Acidic residues" evidence="2">
    <location>
        <begin position="81"/>
        <end position="104"/>
    </location>
</feature>
<evidence type="ECO:0000256" key="1">
    <source>
        <dbReference type="PROSITE-ProRule" id="PRU00221"/>
    </source>
</evidence>
<keyword evidence="1" id="KW-0853">WD repeat</keyword>
<dbReference type="AlphaFoldDB" id="A0A167VLC7"/>
<evidence type="ECO:0000313" key="4">
    <source>
        <dbReference type="Proteomes" id="UP000242877"/>
    </source>
</evidence>
<organism evidence="3 4">
    <name type="scientific">Ascosphaera apis ARSEF 7405</name>
    <dbReference type="NCBI Taxonomy" id="392613"/>
    <lineage>
        <taxon>Eukaryota</taxon>
        <taxon>Fungi</taxon>
        <taxon>Dikarya</taxon>
        <taxon>Ascomycota</taxon>
        <taxon>Pezizomycotina</taxon>
        <taxon>Eurotiomycetes</taxon>
        <taxon>Eurotiomycetidae</taxon>
        <taxon>Onygenales</taxon>
        <taxon>Ascosphaeraceae</taxon>
        <taxon>Ascosphaera</taxon>
    </lineage>
</organism>
<evidence type="ECO:0000256" key="2">
    <source>
        <dbReference type="SAM" id="MobiDB-lite"/>
    </source>
</evidence>
<dbReference type="GO" id="GO:0043161">
    <property type="term" value="P:proteasome-mediated ubiquitin-dependent protein catabolic process"/>
    <property type="evidence" value="ECO:0007669"/>
    <property type="project" value="TreeGrafter"/>
</dbReference>
<feature type="repeat" description="WD" evidence="1">
    <location>
        <begin position="454"/>
        <end position="495"/>
    </location>
</feature>
<dbReference type="VEuPathDB" id="FungiDB:AAP_05401"/>
<feature type="compositionally biased region" description="Acidic residues" evidence="2">
    <location>
        <begin position="51"/>
        <end position="68"/>
    </location>
</feature>
<keyword evidence="4" id="KW-1185">Reference proteome</keyword>
<feature type="region of interest" description="Disordered" evidence="2">
    <location>
        <begin position="133"/>
        <end position="161"/>
    </location>
</feature>
<feature type="compositionally biased region" description="Basic and acidic residues" evidence="2">
    <location>
        <begin position="70"/>
        <end position="80"/>
    </location>
</feature>
<dbReference type="SMART" id="SM00320">
    <property type="entry name" value="WD40"/>
    <property type="match status" value="6"/>
</dbReference>
<dbReference type="GO" id="GO:0080008">
    <property type="term" value="C:Cul4-RING E3 ubiquitin ligase complex"/>
    <property type="evidence" value="ECO:0007669"/>
    <property type="project" value="TreeGrafter"/>
</dbReference>
<dbReference type="Proteomes" id="UP000242877">
    <property type="component" value="Unassembled WGS sequence"/>
</dbReference>
<feature type="region of interest" description="Disordered" evidence="2">
    <location>
        <begin position="1"/>
        <end position="106"/>
    </location>
</feature>
<dbReference type="SUPFAM" id="SSF50978">
    <property type="entry name" value="WD40 repeat-like"/>
    <property type="match status" value="1"/>
</dbReference>
<dbReference type="OrthoDB" id="63070at2759"/>
<sequence>MDSNSRLHNDARDVDNQSRQPPSSSGSSGEGNDGEMTSEYESSVNNSVPTDEIEYFGEDEWVENEQPIEENGHSEPAHGNDDDDNNDNDNDNENDNDNDNDSDSDSVRADHYQLAGLLGPSGIRLLHLHGLSRGDDDDDFDDDDFDSGGEGYLDGGQDGADDAGMMYNIGNDREIYYRLFIHTRSRKHKNADRTLPKVPSDEGAELMRQGVFGAEPHYTDRAKRRRTTLSNNLLWRGMGARGRGSESRAMTSFLGQDMLPTTTMDRVIHFGNRVYSGQFSDDGNFFFTTSQDFRARIYDTSNPHDWKYYRTTNHPEGSWTITDATLSPDNRFMAMSTIDNFVALSETDQESSGEPILLDFGKSARNAAHFGIWSLRFSGDGREIIAGTSASSVIAYDLETQEQTLLLRKHADDVNAVCYGDKLSPHILYSGSDDTTVRVWDRRSMSDGREAGCFLGHTEGVTYVDSKDDGRYVLSNGKDQSMKLWDLRKMHSTSRLDSLDPLAWSTRFDYRCDRFKEDDYIRHPHDCSVVTFRGHSVHKTLIRCHFSPPNSSNGRYVYTGSEDGKVWIYNLDATVAGTINIESLTEPATATKHVRVPAEDATTADENAEQEPLSAAVPQLLNGGSTEAPAPRRKPRQWRTCVRDASWHPDAPMIAVTAWAGYRASPMAWNGYGAASGTCTIHSWGADDEMGERDENEMFVDEHLEPIGVEGYRRKTGTFYFR</sequence>
<feature type="compositionally biased region" description="Gly residues" evidence="2">
    <location>
        <begin position="148"/>
        <end position="158"/>
    </location>
</feature>
<dbReference type="InterPro" id="IPR015943">
    <property type="entry name" value="WD40/YVTN_repeat-like_dom_sf"/>
</dbReference>
<dbReference type="EMBL" id="AZGZ01000031">
    <property type="protein sequence ID" value="KZZ87697.1"/>
    <property type="molecule type" value="Genomic_DNA"/>
</dbReference>
<name>A0A167VLC7_9EURO</name>
<feature type="compositionally biased region" description="Polar residues" evidence="2">
    <location>
        <begin position="39"/>
        <end position="49"/>
    </location>
</feature>
<feature type="compositionally biased region" description="Basic and acidic residues" evidence="2">
    <location>
        <begin position="1"/>
        <end position="16"/>
    </location>
</feature>
<dbReference type="Gene3D" id="2.130.10.10">
    <property type="entry name" value="YVTN repeat-like/Quinoprotein amine dehydrogenase"/>
    <property type="match status" value="2"/>
</dbReference>
<feature type="compositionally biased region" description="Acidic residues" evidence="2">
    <location>
        <begin position="135"/>
        <end position="147"/>
    </location>
</feature>
<gene>
    <name evidence="3" type="ORF">AAP_05401</name>
</gene>
<feature type="compositionally biased region" description="Low complexity" evidence="2">
    <location>
        <begin position="17"/>
        <end position="27"/>
    </location>
</feature>